<dbReference type="Pfam" id="PF00892">
    <property type="entry name" value="EamA"/>
    <property type="match status" value="1"/>
</dbReference>
<feature type="transmembrane region" description="Helical" evidence="8">
    <location>
        <begin position="196"/>
        <end position="216"/>
    </location>
</feature>
<dbReference type="PANTHER" id="PTHR22911:SF137">
    <property type="entry name" value="SOLUTE CARRIER FAMILY 35 MEMBER G2-RELATED"/>
    <property type="match status" value="1"/>
</dbReference>
<dbReference type="AlphaFoldDB" id="A0A285URG0"/>
<organism evidence="10 11">
    <name type="scientific">Salinicoccus kekensis</name>
    <dbReference type="NCBI Taxonomy" id="714307"/>
    <lineage>
        <taxon>Bacteria</taxon>
        <taxon>Bacillati</taxon>
        <taxon>Bacillota</taxon>
        <taxon>Bacilli</taxon>
        <taxon>Bacillales</taxon>
        <taxon>Staphylococcaceae</taxon>
        <taxon>Salinicoccus</taxon>
    </lineage>
</organism>
<dbReference type="Proteomes" id="UP000219412">
    <property type="component" value="Unassembled WGS sequence"/>
</dbReference>
<evidence type="ECO:0000256" key="7">
    <source>
        <dbReference type="ARBA" id="ARBA00023136"/>
    </source>
</evidence>
<evidence type="ECO:0000256" key="4">
    <source>
        <dbReference type="ARBA" id="ARBA00022475"/>
    </source>
</evidence>
<proteinExistence type="inferred from homology"/>
<dbReference type="InterPro" id="IPR004626">
    <property type="entry name" value="RarD"/>
</dbReference>
<keyword evidence="5 8" id="KW-0812">Transmembrane</keyword>
<feature type="transmembrane region" description="Helical" evidence="8">
    <location>
        <begin position="228"/>
        <end position="247"/>
    </location>
</feature>
<dbReference type="NCBIfam" id="TIGR00688">
    <property type="entry name" value="rarD"/>
    <property type="match status" value="1"/>
</dbReference>
<evidence type="ECO:0000256" key="8">
    <source>
        <dbReference type="SAM" id="Phobius"/>
    </source>
</evidence>
<reference evidence="11" key="1">
    <citation type="submission" date="2017-08" db="EMBL/GenBank/DDBJ databases">
        <authorList>
            <person name="Varghese N."/>
            <person name="Submissions S."/>
        </authorList>
    </citation>
    <scope>NUCLEOTIDE SEQUENCE [LARGE SCALE GENOMIC DNA]</scope>
    <source>
        <strain evidence="11">DSM 23173</strain>
    </source>
</reference>
<dbReference type="EMBL" id="OBQF01000004">
    <property type="protein sequence ID" value="SOC42821.1"/>
    <property type="molecule type" value="Genomic_DNA"/>
</dbReference>
<sequence length="320" mass="36362">MIVLHYKLNRGRNHVLSESTKGVLFALGAYLVWGFMPIYWKQIEAVSSYEIIAHRVLWAFVFMLLLIIVIGRWFYFKEDLKFIFSNKKKVIALFFASMAITSNWLVYIIAVNSGNILDASLGYYINPLISILIGFIILGERFSKIGWIAILVVAIGVVYMTAGLGSAPWISFYLAVSFSVYGLIKKMINLDAIYAMAVETFVLAPFALIYILYLGFSGAGDFGLNTESIWMVGTGLATVVPLLLFSLGVQKIRLSLIGFLQYFAPTIMLIIGVFMYDEAFTRVHQVAYIFIWGGLILYSVNRYFAMRNENRRIARRRIEN</sequence>
<dbReference type="InterPro" id="IPR000620">
    <property type="entry name" value="EamA_dom"/>
</dbReference>
<dbReference type="GO" id="GO:0005886">
    <property type="term" value="C:plasma membrane"/>
    <property type="evidence" value="ECO:0007669"/>
    <property type="project" value="UniProtKB-SubCell"/>
</dbReference>
<evidence type="ECO:0000256" key="6">
    <source>
        <dbReference type="ARBA" id="ARBA00022989"/>
    </source>
</evidence>
<keyword evidence="11" id="KW-1185">Reference proteome</keyword>
<evidence type="ECO:0000256" key="2">
    <source>
        <dbReference type="ARBA" id="ARBA00007362"/>
    </source>
</evidence>
<feature type="transmembrane region" description="Helical" evidence="8">
    <location>
        <begin position="168"/>
        <end position="184"/>
    </location>
</feature>
<feature type="domain" description="EamA" evidence="9">
    <location>
        <begin position="21"/>
        <end position="160"/>
    </location>
</feature>
<dbReference type="PANTHER" id="PTHR22911">
    <property type="entry name" value="ACYL-MALONYL CONDENSING ENZYME-RELATED"/>
    <property type="match status" value="1"/>
</dbReference>
<gene>
    <name evidence="10" type="ORF">SAMN05878391_1755</name>
</gene>
<evidence type="ECO:0000313" key="10">
    <source>
        <dbReference type="EMBL" id="SOC42821.1"/>
    </source>
</evidence>
<feature type="transmembrane region" description="Helical" evidence="8">
    <location>
        <begin position="52"/>
        <end position="70"/>
    </location>
</feature>
<feature type="transmembrane region" description="Helical" evidence="8">
    <location>
        <begin position="254"/>
        <end position="274"/>
    </location>
</feature>
<evidence type="ECO:0000256" key="3">
    <source>
        <dbReference type="ARBA" id="ARBA00022448"/>
    </source>
</evidence>
<feature type="transmembrane region" description="Helical" evidence="8">
    <location>
        <begin position="145"/>
        <end position="162"/>
    </location>
</feature>
<keyword evidence="7 8" id="KW-0472">Membrane</keyword>
<keyword evidence="4" id="KW-1003">Cell membrane</keyword>
<accession>A0A285URG0</accession>
<feature type="transmembrane region" description="Helical" evidence="8">
    <location>
        <begin position="286"/>
        <end position="305"/>
    </location>
</feature>
<evidence type="ECO:0000256" key="1">
    <source>
        <dbReference type="ARBA" id="ARBA00004651"/>
    </source>
</evidence>
<evidence type="ECO:0000259" key="9">
    <source>
        <dbReference type="Pfam" id="PF00892"/>
    </source>
</evidence>
<feature type="transmembrane region" description="Helical" evidence="8">
    <location>
        <begin position="121"/>
        <end position="138"/>
    </location>
</feature>
<comment type="similarity">
    <text evidence="2">Belongs to the EamA transporter family.</text>
</comment>
<evidence type="ECO:0000313" key="11">
    <source>
        <dbReference type="Proteomes" id="UP000219412"/>
    </source>
</evidence>
<comment type="subcellular location">
    <subcellularLocation>
        <location evidence="1">Cell membrane</location>
        <topology evidence="1">Multi-pass membrane protein</topology>
    </subcellularLocation>
</comment>
<keyword evidence="6 8" id="KW-1133">Transmembrane helix</keyword>
<protein>
    <submittedName>
        <fullName evidence="10">Chloramphenicol-sensitive protein RarD</fullName>
    </submittedName>
</protein>
<evidence type="ECO:0000256" key="5">
    <source>
        <dbReference type="ARBA" id="ARBA00022692"/>
    </source>
</evidence>
<feature type="transmembrane region" description="Helical" evidence="8">
    <location>
        <begin position="21"/>
        <end position="40"/>
    </location>
</feature>
<name>A0A285URG0_9STAP</name>
<keyword evidence="3" id="KW-0813">Transport</keyword>
<dbReference type="SUPFAM" id="SSF103481">
    <property type="entry name" value="Multidrug resistance efflux transporter EmrE"/>
    <property type="match status" value="2"/>
</dbReference>
<feature type="transmembrane region" description="Helical" evidence="8">
    <location>
        <begin position="90"/>
        <end position="109"/>
    </location>
</feature>
<dbReference type="InterPro" id="IPR037185">
    <property type="entry name" value="EmrE-like"/>
</dbReference>